<reference evidence="2" key="1">
    <citation type="submission" date="2014-11" db="EMBL/GenBank/DDBJ databases">
        <authorList>
            <person name="Otto D Thomas"/>
            <person name="Naeem Raeece"/>
        </authorList>
    </citation>
    <scope>NUCLEOTIDE SEQUENCE</scope>
</reference>
<evidence type="ECO:0000313" key="2">
    <source>
        <dbReference type="EMBL" id="CEM11470.1"/>
    </source>
</evidence>
<dbReference type="VEuPathDB" id="CryptoDB:Cvel_3250"/>
<organism evidence="2">
    <name type="scientific">Chromera velia CCMP2878</name>
    <dbReference type="NCBI Taxonomy" id="1169474"/>
    <lineage>
        <taxon>Eukaryota</taxon>
        <taxon>Sar</taxon>
        <taxon>Alveolata</taxon>
        <taxon>Colpodellida</taxon>
        <taxon>Chromeraceae</taxon>
        <taxon>Chromera</taxon>
    </lineage>
</organism>
<dbReference type="AlphaFoldDB" id="A0A0G4FEP6"/>
<feature type="compositionally biased region" description="Polar residues" evidence="1">
    <location>
        <begin position="59"/>
        <end position="79"/>
    </location>
</feature>
<name>A0A0G4FEP6_9ALVE</name>
<proteinExistence type="predicted"/>
<feature type="region of interest" description="Disordered" evidence="1">
    <location>
        <begin position="1"/>
        <end position="79"/>
    </location>
</feature>
<sequence length="79" mass="8846">MFLTRISAVLEDMDARGEQVDSDSDVGDREGSNDEEGSELSNEEEEESDEEEEEETPRHSYSTASRRSRCPTVSSDIAE</sequence>
<protein>
    <submittedName>
        <fullName evidence="2">Uncharacterized protein</fullName>
    </submittedName>
</protein>
<feature type="compositionally biased region" description="Acidic residues" evidence="1">
    <location>
        <begin position="33"/>
        <end position="55"/>
    </location>
</feature>
<gene>
    <name evidence="2" type="ORF">Cvel_3250</name>
</gene>
<evidence type="ECO:0000256" key="1">
    <source>
        <dbReference type="SAM" id="MobiDB-lite"/>
    </source>
</evidence>
<accession>A0A0G4FEP6</accession>
<dbReference type="EMBL" id="CDMZ01000308">
    <property type="protein sequence ID" value="CEM11470.1"/>
    <property type="molecule type" value="Genomic_DNA"/>
</dbReference>